<dbReference type="GO" id="GO:0035060">
    <property type="term" value="C:brahma complex"/>
    <property type="evidence" value="ECO:0007669"/>
    <property type="project" value="InterPro"/>
</dbReference>
<organism evidence="6 7">
    <name type="scientific">Trichinella nativa</name>
    <dbReference type="NCBI Taxonomy" id="6335"/>
    <lineage>
        <taxon>Eukaryota</taxon>
        <taxon>Metazoa</taxon>
        <taxon>Ecdysozoa</taxon>
        <taxon>Nematoda</taxon>
        <taxon>Enoplea</taxon>
        <taxon>Dorylaimia</taxon>
        <taxon>Trichinellida</taxon>
        <taxon>Trichinellidae</taxon>
        <taxon>Trichinella</taxon>
    </lineage>
</organism>
<feature type="region of interest" description="Disordered" evidence="4">
    <location>
        <begin position="516"/>
        <end position="542"/>
    </location>
</feature>
<comment type="subcellular location">
    <subcellularLocation>
        <location evidence="1">Nucleus</location>
    </subcellularLocation>
</comment>
<dbReference type="SMART" id="SM01014">
    <property type="entry name" value="ARID"/>
    <property type="match status" value="1"/>
</dbReference>
<dbReference type="Gene3D" id="1.10.150.60">
    <property type="entry name" value="ARID DNA-binding domain"/>
    <property type="match status" value="1"/>
</dbReference>
<feature type="compositionally biased region" description="Polar residues" evidence="4">
    <location>
        <begin position="420"/>
        <end position="445"/>
    </location>
</feature>
<evidence type="ECO:0000256" key="1">
    <source>
        <dbReference type="ARBA" id="ARBA00004123"/>
    </source>
</evidence>
<dbReference type="EMBL" id="LVZM01003012">
    <property type="protein sequence ID" value="OUC48204.1"/>
    <property type="molecule type" value="Genomic_DNA"/>
</dbReference>
<evidence type="ECO:0000313" key="6">
    <source>
        <dbReference type="EMBL" id="OUC48204.1"/>
    </source>
</evidence>
<feature type="region of interest" description="Disordered" evidence="4">
    <location>
        <begin position="919"/>
        <end position="956"/>
    </location>
</feature>
<dbReference type="GO" id="GO:0006338">
    <property type="term" value="P:chromatin remodeling"/>
    <property type="evidence" value="ECO:0007669"/>
    <property type="project" value="InterPro"/>
</dbReference>
<feature type="compositionally biased region" description="Polar residues" evidence="4">
    <location>
        <begin position="767"/>
        <end position="776"/>
    </location>
</feature>
<feature type="region of interest" description="Disordered" evidence="4">
    <location>
        <begin position="1"/>
        <end position="48"/>
    </location>
</feature>
<evidence type="ECO:0000256" key="3">
    <source>
        <dbReference type="ARBA" id="ARBA00023242"/>
    </source>
</evidence>
<feature type="region of interest" description="Disordered" evidence="4">
    <location>
        <begin position="395"/>
        <end position="494"/>
    </location>
</feature>
<feature type="compositionally biased region" description="Low complexity" evidence="4">
    <location>
        <begin position="527"/>
        <end position="542"/>
    </location>
</feature>
<accession>A0A1Y3ESQ8</accession>
<evidence type="ECO:0000313" key="7">
    <source>
        <dbReference type="Proteomes" id="UP000243006"/>
    </source>
</evidence>
<dbReference type="InterPro" id="IPR021906">
    <property type="entry name" value="BAF250/Osa"/>
</dbReference>
<feature type="region of interest" description="Disordered" evidence="4">
    <location>
        <begin position="141"/>
        <end position="239"/>
    </location>
</feature>
<dbReference type="GO" id="GO:0006357">
    <property type="term" value="P:regulation of transcription by RNA polymerase II"/>
    <property type="evidence" value="ECO:0007669"/>
    <property type="project" value="TreeGrafter"/>
</dbReference>
<dbReference type="GO" id="GO:0016514">
    <property type="term" value="C:SWI/SNF complex"/>
    <property type="evidence" value="ECO:0007669"/>
    <property type="project" value="InterPro"/>
</dbReference>
<dbReference type="SUPFAM" id="SSF46774">
    <property type="entry name" value="ARID-like"/>
    <property type="match status" value="1"/>
</dbReference>
<feature type="compositionally biased region" description="Polar residues" evidence="4">
    <location>
        <begin position="219"/>
        <end position="239"/>
    </location>
</feature>
<feature type="compositionally biased region" description="Polar residues" evidence="4">
    <location>
        <begin position="141"/>
        <end position="155"/>
    </location>
</feature>
<dbReference type="InterPro" id="IPR001606">
    <property type="entry name" value="ARID_dom"/>
</dbReference>
<sequence>MYGQTNQSTGTYVSAPHPNGSQVMGSAFSATPMNRMPHHGAGGAPPPGGSVVFSPYVNGPSTIGETVVSPPPPHGQYMGSRYHLESPQQRGMYTVNGPAVGGEMIKQSPSPALTETFDGCTKDNSRMGLGLDVGNRLTFLNFNTSGNGRGTPSSIERQRMSNSSGSSRARSTCGAKESHPPTPAPTSPGGTSSVHDDIESSLSSPSWPRTPLSPAVHRAQSSSHISMGPPGSSNQQQQVGCSTMLVPNSGNCSASGSGVGAIKEGQASMVARLLGDPSLINSTGEEWAERKSFFERLIQFSDSYGHPITSHPTVSKQTVDLHKLYMAVKARGGFEEVTKKKYWRDLCVIFNIGVSNSASGQLKKQYSRFLFPFECVYDLGGVDPQPILASLESKKKNKNKAANVSATDCSSSVGSSNSNYGQASSDSSFTKPYEQVTGSAGQFASQPGAFPVHQAGPQQQQPPAPPQQQHGVKMSSTSMAPPPAQQQQLQSTHLQHLQANTGGGMNSEMIARDPFDDRQQTHHPHPHQQQSQPQQGQPSQPTAVAGAYFQCGGAPPPFVGRQFSGYGPERPLYTPRLPLGSSANCTVGPGYAGMKPYSAAGQPVSADGSSFSVSQVASLRPSSGNATTGPFVAEDSASHVATYQSSPALKNAHISVYPVYNNGDNSASGMAPTPVGPQQPSSMQMPATYPTQEQQQPQPMMRPAAVGGGNVVISNQPWMQSHVTASRMPAPSLQQPVSGTVPGLSLRETAPSASQQRSSKSSSQMQPLASGTNSGPVVTKDATSPMGMKSTVTSQRREKQQHQQQGVVFPPECIEATQVMSRRRKKYTAKDIGVTWGLNVLNVLLYDDSSAPYFNLNSLPGFLDALVEVWKQSLLELASEMGIQLPTAVVTNGGGRGSGVATISGQSNGLGGKRMAISGQAAGGEQQETTDVQGGVEQQPQERQQQHQTKSTASNNGSRCFCKTKFTLNTASLFSLPSWCPFEISSDRQRNALDRCLSASNALTGLSYIPGNEHRMAKCGTLVAGLASLINLDLFEEIFKPLSFRRLTPDENIAEDSEAMYEGGKCLQWNSFLDGLKRLVDDAFVILCNLSPQLELDTQECVVVGRLLDALLNWATGRSSMALDPLSGMAFVPPNRYALEVLCKMSVVDKNVDLMLATPPWSRIELLLKLLASHLSIIEEVMMREFAVALMHAFCLANPVACVVAANQTPAVQYLVSFLDQADCNMHQVVSMHGMPALRENPELMGTSVGMLRRAATTLLFMARIPACRARFAKHHIRLLHFTMSSLMDSRVASTIADVLYELHNVTYDEEKVLPGSNRGCGNSNQV</sequence>
<keyword evidence="2" id="KW-0597">Phosphoprotein</keyword>
<feature type="compositionally biased region" description="Polar residues" evidence="4">
    <location>
        <begin position="1"/>
        <end position="12"/>
    </location>
</feature>
<feature type="non-terminal residue" evidence="6">
    <location>
        <position position="1327"/>
    </location>
</feature>
<protein>
    <submittedName>
        <fullName evidence="6">ARID/BRIGHT DNA binding domain protein</fullName>
    </submittedName>
</protein>
<name>A0A1Y3ESQ8_9BILA</name>
<gene>
    <name evidence="6" type="ORF">D917_06347</name>
</gene>
<dbReference type="GO" id="GO:0045893">
    <property type="term" value="P:positive regulation of DNA-templated transcription"/>
    <property type="evidence" value="ECO:0007669"/>
    <property type="project" value="TreeGrafter"/>
</dbReference>
<feature type="compositionally biased region" description="Low complexity" evidence="4">
    <location>
        <begin position="467"/>
        <end position="494"/>
    </location>
</feature>
<dbReference type="PROSITE" id="PS51011">
    <property type="entry name" value="ARID"/>
    <property type="match status" value="1"/>
</dbReference>
<dbReference type="InterPro" id="IPR033388">
    <property type="entry name" value="BAF250_C"/>
</dbReference>
<feature type="compositionally biased region" description="Polar residues" evidence="4">
    <location>
        <begin position="676"/>
        <end position="685"/>
    </location>
</feature>
<dbReference type="GO" id="GO:0005654">
    <property type="term" value="C:nucleoplasm"/>
    <property type="evidence" value="ECO:0007669"/>
    <property type="project" value="TreeGrafter"/>
</dbReference>
<dbReference type="GO" id="GO:0031491">
    <property type="term" value="F:nucleosome binding"/>
    <property type="evidence" value="ECO:0007669"/>
    <property type="project" value="TreeGrafter"/>
</dbReference>
<feature type="compositionally biased region" description="Low complexity" evidence="4">
    <location>
        <begin position="410"/>
        <end position="419"/>
    </location>
</feature>
<dbReference type="Pfam" id="PF12031">
    <property type="entry name" value="BAF250_C"/>
    <property type="match status" value="1"/>
</dbReference>
<dbReference type="Proteomes" id="UP000243006">
    <property type="component" value="Unassembled WGS sequence"/>
</dbReference>
<evidence type="ECO:0000256" key="4">
    <source>
        <dbReference type="SAM" id="MobiDB-lite"/>
    </source>
</evidence>
<feature type="compositionally biased region" description="Low complexity" evidence="4">
    <location>
        <begin position="160"/>
        <end position="171"/>
    </location>
</feature>
<dbReference type="InterPro" id="IPR036431">
    <property type="entry name" value="ARID_dom_sf"/>
</dbReference>
<evidence type="ECO:0000256" key="2">
    <source>
        <dbReference type="ARBA" id="ARBA00022553"/>
    </source>
</evidence>
<dbReference type="PANTHER" id="PTHR12656">
    <property type="entry name" value="BRG-1 ASSOCIATED FACTOR 250 BAF250"/>
    <property type="match status" value="1"/>
</dbReference>
<reference evidence="6 7" key="1">
    <citation type="submission" date="2015-04" db="EMBL/GenBank/DDBJ databases">
        <title>Draft genome of the roundworm Trichinella nativa.</title>
        <authorList>
            <person name="Mitreva M."/>
        </authorList>
    </citation>
    <scope>NUCLEOTIDE SEQUENCE [LARGE SCALE GENOMIC DNA]</scope>
    <source>
        <strain evidence="6 7">ISS45</strain>
    </source>
</reference>
<dbReference type="GO" id="GO:0003677">
    <property type="term" value="F:DNA binding"/>
    <property type="evidence" value="ECO:0007669"/>
    <property type="project" value="InterPro"/>
</dbReference>
<feature type="compositionally biased region" description="Low complexity" evidence="4">
    <location>
        <begin position="932"/>
        <end position="948"/>
    </location>
</feature>
<feature type="region of interest" description="Disordered" evidence="4">
    <location>
        <begin position="722"/>
        <end position="806"/>
    </location>
</feature>
<dbReference type="GO" id="GO:0071565">
    <property type="term" value="C:nBAF complex"/>
    <property type="evidence" value="ECO:0007669"/>
    <property type="project" value="TreeGrafter"/>
</dbReference>
<dbReference type="SMART" id="SM00501">
    <property type="entry name" value="BRIGHT"/>
    <property type="match status" value="1"/>
</dbReference>
<feature type="domain" description="ARID" evidence="5">
    <location>
        <begin position="287"/>
        <end position="378"/>
    </location>
</feature>
<comment type="caution">
    <text evidence="6">The sequence shown here is derived from an EMBL/GenBank/DDBJ whole genome shotgun (WGS) entry which is preliminary data.</text>
</comment>
<dbReference type="Pfam" id="PF01388">
    <property type="entry name" value="ARID"/>
    <property type="match status" value="1"/>
</dbReference>
<keyword evidence="3" id="KW-0539">Nucleus</keyword>
<dbReference type="PANTHER" id="PTHR12656:SF5">
    <property type="entry name" value="TRITHORAX GROUP PROTEIN OSA"/>
    <property type="match status" value="1"/>
</dbReference>
<feature type="compositionally biased region" description="Low complexity" evidence="4">
    <location>
        <begin position="686"/>
        <end position="701"/>
    </location>
</feature>
<feature type="region of interest" description="Disordered" evidence="4">
    <location>
        <begin position="665"/>
        <end position="701"/>
    </location>
</feature>
<feature type="compositionally biased region" description="Polar residues" evidence="4">
    <location>
        <begin position="19"/>
        <end position="32"/>
    </location>
</feature>
<proteinExistence type="predicted"/>
<feature type="compositionally biased region" description="Low complexity" evidence="4">
    <location>
        <begin position="752"/>
        <end position="766"/>
    </location>
</feature>
<evidence type="ECO:0000259" key="5">
    <source>
        <dbReference type="PROSITE" id="PS51011"/>
    </source>
</evidence>